<reference evidence="2 3" key="1">
    <citation type="submission" date="2012-09" db="EMBL/GenBank/DDBJ databases">
        <title>Genome Sequence of alkane-degrading Bacterium Alcanivorax sp. 521-1.</title>
        <authorList>
            <person name="Lai Q."/>
            <person name="Shao Z."/>
        </authorList>
    </citation>
    <scope>NUCLEOTIDE SEQUENCE [LARGE SCALE GENOMIC DNA]</scope>
    <source>
        <strain evidence="2 3">521-1</strain>
    </source>
</reference>
<protein>
    <submittedName>
        <fullName evidence="2">Integrase catalytic subunit</fullName>
    </submittedName>
</protein>
<evidence type="ECO:0000313" key="2">
    <source>
        <dbReference type="EMBL" id="MBF5058318.1"/>
    </source>
</evidence>
<keyword evidence="3" id="KW-1185">Reference proteome</keyword>
<dbReference type="Gene3D" id="3.30.420.10">
    <property type="entry name" value="Ribonuclease H-like superfamily/Ribonuclease H"/>
    <property type="match status" value="1"/>
</dbReference>
<dbReference type="EMBL" id="ARXX01000090">
    <property type="protein sequence ID" value="MBF5058318.1"/>
    <property type="molecule type" value="Genomic_DNA"/>
</dbReference>
<evidence type="ECO:0000313" key="3">
    <source>
        <dbReference type="Proteomes" id="UP000662703"/>
    </source>
</evidence>
<sequence>MSDGLYNGLRFRTFNVLDDFNREALAIEIDTSLPSRRLVRVLEQIKAERGLPDILRTDNGPEFLGEAFTDWCRYNGILLDYIEAGKPNQNAYIERFNRSYRQEVLDTWLFRDLDEVREISWAWMLEYNEERDHDSLGGLTPTEALHQAQYSTFAVST</sequence>
<evidence type="ECO:0000259" key="1">
    <source>
        <dbReference type="PROSITE" id="PS50994"/>
    </source>
</evidence>
<dbReference type="PANTHER" id="PTHR47515:SF2">
    <property type="entry name" value="INTEGRASE CORE DOMAIN PROTEIN"/>
    <property type="match status" value="1"/>
</dbReference>
<dbReference type="Proteomes" id="UP000662703">
    <property type="component" value="Unassembled WGS sequence"/>
</dbReference>
<gene>
    <name evidence="2" type="ORF">Y5W_03612</name>
</gene>
<accession>A0ABS0AVZ5</accession>
<name>A0ABS0AVZ5_9GAMM</name>
<dbReference type="SUPFAM" id="SSF53098">
    <property type="entry name" value="Ribonuclease H-like"/>
    <property type="match status" value="1"/>
</dbReference>
<proteinExistence type="predicted"/>
<dbReference type="InterPro" id="IPR036397">
    <property type="entry name" value="RNaseH_sf"/>
</dbReference>
<dbReference type="InterPro" id="IPR012337">
    <property type="entry name" value="RNaseH-like_sf"/>
</dbReference>
<dbReference type="PANTHER" id="PTHR47515">
    <property type="entry name" value="LOW CALCIUM RESPONSE LOCUS PROTEIN T"/>
    <property type="match status" value="1"/>
</dbReference>
<organism evidence="2 3">
    <name type="scientific">Alloalcanivorax profundimaris</name>
    <dbReference type="NCBI Taxonomy" id="2735259"/>
    <lineage>
        <taxon>Bacteria</taxon>
        <taxon>Pseudomonadati</taxon>
        <taxon>Pseudomonadota</taxon>
        <taxon>Gammaproteobacteria</taxon>
        <taxon>Oceanospirillales</taxon>
        <taxon>Alcanivoracaceae</taxon>
        <taxon>Alloalcanivorax</taxon>
    </lineage>
</organism>
<dbReference type="InterPro" id="IPR001584">
    <property type="entry name" value="Integrase_cat-core"/>
</dbReference>
<dbReference type="Pfam" id="PF13683">
    <property type="entry name" value="rve_3"/>
    <property type="match status" value="1"/>
</dbReference>
<dbReference type="PROSITE" id="PS50994">
    <property type="entry name" value="INTEGRASE"/>
    <property type="match status" value="1"/>
</dbReference>
<feature type="domain" description="Integrase catalytic" evidence="1">
    <location>
        <begin position="1"/>
        <end position="149"/>
    </location>
</feature>
<comment type="caution">
    <text evidence="2">The sequence shown here is derived from an EMBL/GenBank/DDBJ whole genome shotgun (WGS) entry which is preliminary data.</text>
</comment>